<dbReference type="KEGG" id="sus:Acid_6483"/>
<accession>Q01SG3</accession>
<dbReference type="GO" id="GO:0009279">
    <property type="term" value="C:cell outer membrane"/>
    <property type="evidence" value="ECO:0007669"/>
    <property type="project" value="UniProtKB-SubCell"/>
</dbReference>
<name>Q01SG3_SOLUE</name>
<dbReference type="GO" id="GO:0015288">
    <property type="term" value="F:porin activity"/>
    <property type="evidence" value="ECO:0007669"/>
    <property type="project" value="TreeGrafter"/>
</dbReference>
<reference evidence="9" key="1">
    <citation type="submission" date="2006-10" db="EMBL/GenBank/DDBJ databases">
        <title>Complete sequence of Solibacter usitatus Ellin6076.</title>
        <authorList>
            <consortium name="US DOE Joint Genome Institute"/>
            <person name="Copeland A."/>
            <person name="Lucas S."/>
            <person name="Lapidus A."/>
            <person name="Barry K."/>
            <person name="Detter J.C."/>
            <person name="Glavina del Rio T."/>
            <person name="Hammon N."/>
            <person name="Israni S."/>
            <person name="Dalin E."/>
            <person name="Tice H."/>
            <person name="Pitluck S."/>
            <person name="Thompson L.S."/>
            <person name="Brettin T."/>
            <person name="Bruce D."/>
            <person name="Han C."/>
            <person name="Tapia R."/>
            <person name="Gilna P."/>
            <person name="Schmutz J."/>
            <person name="Larimer F."/>
            <person name="Land M."/>
            <person name="Hauser L."/>
            <person name="Kyrpides N."/>
            <person name="Mikhailova N."/>
            <person name="Janssen P.H."/>
            <person name="Kuske C.R."/>
            <person name="Richardson P."/>
        </authorList>
    </citation>
    <scope>NUCLEOTIDE SEQUENCE</scope>
    <source>
        <strain evidence="9">Ellin6076</strain>
    </source>
</reference>
<evidence type="ECO:0000256" key="6">
    <source>
        <dbReference type="ARBA" id="ARBA00023136"/>
    </source>
</evidence>
<organism evidence="9">
    <name type="scientific">Solibacter usitatus (strain Ellin6076)</name>
    <dbReference type="NCBI Taxonomy" id="234267"/>
    <lineage>
        <taxon>Bacteria</taxon>
        <taxon>Pseudomonadati</taxon>
        <taxon>Acidobacteriota</taxon>
        <taxon>Terriglobia</taxon>
        <taxon>Bryobacterales</taxon>
        <taxon>Solibacteraceae</taxon>
        <taxon>Candidatus Solibacter</taxon>
    </lineage>
</organism>
<comment type="subcellular location">
    <subcellularLocation>
        <location evidence="1">Cell outer membrane</location>
    </subcellularLocation>
</comment>
<evidence type="ECO:0000256" key="8">
    <source>
        <dbReference type="SAM" id="SignalP"/>
    </source>
</evidence>
<dbReference type="Gene3D" id="1.20.1600.10">
    <property type="entry name" value="Outer membrane efflux proteins (OEP)"/>
    <property type="match status" value="1"/>
</dbReference>
<dbReference type="OrthoDB" id="128468at2"/>
<keyword evidence="8" id="KW-0732">Signal</keyword>
<dbReference type="Pfam" id="PF02321">
    <property type="entry name" value="OEP"/>
    <property type="match status" value="1"/>
</dbReference>
<evidence type="ECO:0000256" key="1">
    <source>
        <dbReference type="ARBA" id="ARBA00004442"/>
    </source>
</evidence>
<keyword evidence="6" id="KW-0472">Membrane</keyword>
<evidence type="ECO:0000256" key="7">
    <source>
        <dbReference type="ARBA" id="ARBA00023237"/>
    </source>
</evidence>
<keyword evidence="3" id="KW-0813">Transport</keyword>
<dbReference type="AlphaFoldDB" id="Q01SG3"/>
<dbReference type="HOGENOM" id="CLU_022604_2_0_0"/>
<dbReference type="PANTHER" id="PTHR30026:SF23">
    <property type="entry name" value="TO APRF-PUTATIVE OUTER MEMBRANE EFFLUX PROTEIN OR SECRETED ALKALINE PHOSPHATASE-RELATED"/>
    <property type="match status" value="1"/>
</dbReference>
<dbReference type="InterPro" id="IPR051906">
    <property type="entry name" value="TolC-like"/>
</dbReference>
<evidence type="ECO:0000256" key="3">
    <source>
        <dbReference type="ARBA" id="ARBA00022448"/>
    </source>
</evidence>
<sequence precursor="true">MLLRTLITGTLLAAGAFAQLSSFPKPAYFRETFSKSQPKVELKDPVRLKDFVVGDKLELSLKDYLALVMSNNTDIQLQMLSLETPKNAIQRAFGIWDPRATASFNSTRATTPPTSALDGTANALKTLSQPLAMSVTQTLPEGINYTVAWGGSKATSNSNLSTYNPALASNLSITFSQPLLQNRGTYVNRLNLMSARSRLKINEFGLKGSLLNLVSTAESAYWDVVSARESLKVAIGARDVSAEFLKLSQKQLELGALSPLDIYNPQQQLATNEVSVAQARFTLTQREDALRKQISADLDPQVRALPLVLTDAADMPLESINFDRERAIQQALEVRPDLKQAVQSLDVDDLGIQAARNALLPNLALTGNYTVNGRGGVFVERTNAFNNSGVSSTVLTSIPGGIADALDQMFGFGFSSYQLGLRLTLPIRSRAASADMADAVVRRKQDTLTVRTTQQTIRLDILNAITNVESSKESVKLAKVAREFAQKALDAENKKYELGTELSQNVLLAQNALAQAESTVVTNQIALRKNLLNLLVKIGTLLDERGIVLQP</sequence>
<dbReference type="SUPFAM" id="SSF56954">
    <property type="entry name" value="Outer membrane efflux proteins (OEP)"/>
    <property type="match status" value="1"/>
</dbReference>
<keyword evidence="5" id="KW-0812">Transmembrane</keyword>
<dbReference type="eggNOG" id="COG1538">
    <property type="taxonomic scope" value="Bacteria"/>
</dbReference>
<evidence type="ECO:0000256" key="4">
    <source>
        <dbReference type="ARBA" id="ARBA00022452"/>
    </source>
</evidence>
<dbReference type="EMBL" id="CP000473">
    <property type="protein sequence ID" value="ABJ87407.1"/>
    <property type="molecule type" value="Genomic_DNA"/>
</dbReference>
<dbReference type="STRING" id="234267.Acid_6483"/>
<dbReference type="PANTHER" id="PTHR30026">
    <property type="entry name" value="OUTER MEMBRANE PROTEIN TOLC"/>
    <property type="match status" value="1"/>
</dbReference>
<keyword evidence="4" id="KW-1134">Transmembrane beta strand</keyword>
<protein>
    <submittedName>
        <fullName evidence="9">Outer membrane efflux protein</fullName>
    </submittedName>
</protein>
<dbReference type="InterPro" id="IPR003423">
    <property type="entry name" value="OMP_efflux"/>
</dbReference>
<evidence type="ECO:0000313" key="9">
    <source>
        <dbReference type="EMBL" id="ABJ87407.1"/>
    </source>
</evidence>
<comment type="similarity">
    <text evidence="2">Belongs to the outer membrane factor (OMF) (TC 1.B.17) family.</text>
</comment>
<dbReference type="GO" id="GO:1990281">
    <property type="term" value="C:efflux pump complex"/>
    <property type="evidence" value="ECO:0007669"/>
    <property type="project" value="TreeGrafter"/>
</dbReference>
<proteinExistence type="inferred from homology"/>
<evidence type="ECO:0000256" key="2">
    <source>
        <dbReference type="ARBA" id="ARBA00007613"/>
    </source>
</evidence>
<feature type="chain" id="PRO_5004163314" evidence="8">
    <location>
        <begin position="19"/>
        <end position="551"/>
    </location>
</feature>
<dbReference type="GO" id="GO:0015562">
    <property type="term" value="F:efflux transmembrane transporter activity"/>
    <property type="evidence" value="ECO:0007669"/>
    <property type="project" value="InterPro"/>
</dbReference>
<feature type="signal peptide" evidence="8">
    <location>
        <begin position="1"/>
        <end position="18"/>
    </location>
</feature>
<evidence type="ECO:0000256" key="5">
    <source>
        <dbReference type="ARBA" id="ARBA00022692"/>
    </source>
</evidence>
<gene>
    <name evidence="9" type="ordered locus">Acid_6483</name>
</gene>
<dbReference type="InParanoid" id="Q01SG3"/>
<keyword evidence="7" id="KW-0998">Cell outer membrane</keyword>